<proteinExistence type="predicted"/>
<dbReference type="AlphaFoldDB" id="A0A4Z0A8X2"/>
<protein>
    <recommendedName>
        <fullName evidence="2">CHAT domain-containing protein</fullName>
    </recommendedName>
</protein>
<evidence type="ECO:0000256" key="1">
    <source>
        <dbReference type="PROSITE-ProRule" id="PRU00339"/>
    </source>
</evidence>
<feature type="domain" description="CHAT" evidence="2">
    <location>
        <begin position="880"/>
        <end position="1168"/>
    </location>
</feature>
<keyword evidence="1" id="KW-0802">TPR repeat</keyword>
<dbReference type="EMBL" id="SFCI01000025">
    <property type="protein sequence ID" value="TFY83502.1"/>
    <property type="molecule type" value="Genomic_DNA"/>
</dbReference>
<dbReference type="Proteomes" id="UP000298061">
    <property type="component" value="Unassembled WGS sequence"/>
</dbReference>
<dbReference type="OrthoDB" id="9991317at2759"/>
<dbReference type="InterPro" id="IPR024983">
    <property type="entry name" value="CHAT_dom"/>
</dbReference>
<reference evidence="3 4" key="1">
    <citation type="submission" date="2019-02" db="EMBL/GenBank/DDBJ databases">
        <title>Genome sequencing of the rare red list fungi Hericium alpestre (H. flagellum).</title>
        <authorList>
            <person name="Buettner E."/>
            <person name="Kellner H."/>
        </authorList>
    </citation>
    <scope>NUCLEOTIDE SEQUENCE [LARGE SCALE GENOMIC DNA]</scope>
    <source>
        <strain evidence="3 4">DSM 108284</strain>
    </source>
</reference>
<dbReference type="InterPro" id="IPR011990">
    <property type="entry name" value="TPR-like_helical_dom_sf"/>
</dbReference>
<dbReference type="Gene3D" id="1.25.40.10">
    <property type="entry name" value="Tetratricopeptide repeat domain"/>
    <property type="match status" value="1"/>
</dbReference>
<gene>
    <name evidence="3" type="ORF">EWM64_g509</name>
</gene>
<evidence type="ECO:0000313" key="3">
    <source>
        <dbReference type="EMBL" id="TFY83502.1"/>
    </source>
</evidence>
<comment type="caution">
    <text evidence="3">The sequence shown here is derived from an EMBL/GenBank/DDBJ whole genome shotgun (WGS) entry which is preliminary data.</text>
</comment>
<name>A0A4Z0A8X2_9AGAM</name>
<keyword evidence="4" id="KW-1185">Reference proteome</keyword>
<feature type="repeat" description="TPR" evidence="1">
    <location>
        <begin position="160"/>
        <end position="193"/>
    </location>
</feature>
<organism evidence="3 4">
    <name type="scientific">Hericium alpestre</name>
    <dbReference type="NCBI Taxonomy" id="135208"/>
    <lineage>
        <taxon>Eukaryota</taxon>
        <taxon>Fungi</taxon>
        <taxon>Dikarya</taxon>
        <taxon>Basidiomycota</taxon>
        <taxon>Agaricomycotina</taxon>
        <taxon>Agaricomycetes</taxon>
        <taxon>Russulales</taxon>
        <taxon>Hericiaceae</taxon>
        <taxon>Hericium</taxon>
    </lineage>
</organism>
<dbReference type="Pfam" id="PF12770">
    <property type="entry name" value="CHAT"/>
    <property type="match status" value="1"/>
</dbReference>
<dbReference type="InterPro" id="IPR019734">
    <property type="entry name" value="TPR_rpt"/>
</dbReference>
<dbReference type="STRING" id="135208.A0A4Z0A8X2"/>
<dbReference type="PROSITE" id="PS50005">
    <property type="entry name" value="TPR"/>
    <property type="match status" value="1"/>
</dbReference>
<evidence type="ECO:0000313" key="4">
    <source>
        <dbReference type="Proteomes" id="UP000298061"/>
    </source>
</evidence>
<evidence type="ECO:0000259" key="2">
    <source>
        <dbReference type="Pfam" id="PF12770"/>
    </source>
</evidence>
<accession>A0A4Z0A8X2</accession>
<sequence length="1169" mass="132040">MSDFQRFACPCTEKLHTDLGEIVSDEGADVFPNTCDDDARMTEAIEYPSRLDPKNFRLTLIIVPCTKYPDVKVRYLMCAVNLEQAIATRKESLRKAASEPSELALHMSSLARFRHLFFLVTSRNEFLVYATSGLDRCLRTLQMDDYHKAMYMAEMGVYHHSAFHHFGAGLESISDMTDAIQCLKDAIKLLPEDSPTAFASYLDRELASLLLCQFRSDPHKDVLEDAAIARLRERVDLPMDLRCRSSSLEILTDILMSRFESNQSAVDLDDAIAYHEKALRLLPDIEMDDDGVIKCTDTKSEMTLDALTSYSSFLCTRFGQTGALKSTDLETAMYWAEFVTKRIPKDCSQRTKRRRENCLVNCLMQRYQADGPIEDIYRAVRLITERSDPRYAYSIGRLLLIAFERSRVKDFVDGAVQFLEEALTYSQKRQNVFGNFEAMSKRHLGRSEVAAIHEVMEREPRLFSAYVRRPGAIAIPRLNIDWVYVSAQQDALGRALTLKYEHSELQRDDIIKKALRSHERAISMAPCTSHLHQQYLVSAGTAYRVRFDKSGNKREDITRAVILQRRALNSIDKFSRFQPFRVQALRSLAHSSLRLASFDCNASEFATALELLEKAVNAEYGFVHDRLSAALDWATLVHNTKAFPFLQEKELLTSALKGYEHSISLLVQATMMGITTSSRLAQLYTVPRSLASDAAACAFRLAEVDPENAQAHIGKAVELLDQGRAILWSQAAQLRQDIKRLEHEDAELAADLAAILRDQFRASLDGDSYDHSGRATQSAVTRWRDRLSDVRRIEGFSDFLSPVPFERLRRAADEAPIVIVNTSDHRCDALIVLPEGDLHVIHLKDLRKSDIDHDVSDLLRILKHDPKDRRYIFPHIMEGLWVNLCEPILNSDAFKKAGLRRDVNNPAQVRWCPTGKLAFLPIHAACLRNGTAGMLDYVISSYITTLSTVLRSQETHRRPSYPVDSTYPRVLAVCHSGTSHPGYEPLTHVQNEINLVRKHAGGKHVNVLPFEQATSSHVLSELERSDWVHFACHGTQNVTNPMESALLLQDGPMPISMIGDKSFSGEFAMLLACETAMGSPGLSDEAIHVAAALHFAGFKSIVATMWKIRDDKGEEVADSVYGYIFNQGPKFPRMLAPGEAARALRHTQLKLRSEKLKPQYWAPFIHYGL</sequence>